<keyword evidence="2" id="KW-0472">Membrane</keyword>
<dbReference type="AlphaFoldDB" id="A0A1B8GMH2"/>
<evidence type="ECO:0000256" key="1">
    <source>
        <dbReference type="SAM" id="MobiDB-lite"/>
    </source>
</evidence>
<protein>
    <submittedName>
        <fullName evidence="3">Uncharacterized protein</fullName>
    </submittedName>
</protein>
<dbReference type="EMBL" id="KV460224">
    <property type="protein sequence ID" value="OBT97006.1"/>
    <property type="molecule type" value="Genomic_DNA"/>
</dbReference>
<dbReference type="OrthoDB" id="10587871at2759"/>
<feature type="region of interest" description="Disordered" evidence="1">
    <location>
        <begin position="45"/>
        <end position="78"/>
    </location>
</feature>
<evidence type="ECO:0000313" key="4">
    <source>
        <dbReference type="Proteomes" id="UP000091956"/>
    </source>
</evidence>
<evidence type="ECO:0000256" key="2">
    <source>
        <dbReference type="SAM" id="Phobius"/>
    </source>
</evidence>
<organism evidence="3 4">
    <name type="scientific">Pseudogymnoascus verrucosus</name>
    <dbReference type="NCBI Taxonomy" id="342668"/>
    <lineage>
        <taxon>Eukaryota</taxon>
        <taxon>Fungi</taxon>
        <taxon>Dikarya</taxon>
        <taxon>Ascomycota</taxon>
        <taxon>Pezizomycotina</taxon>
        <taxon>Leotiomycetes</taxon>
        <taxon>Thelebolales</taxon>
        <taxon>Thelebolaceae</taxon>
        <taxon>Pseudogymnoascus</taxon>
    </lineage>
</organism>
<reference evidence="4" key="2">
    <citation type="journal article" date="2018" name="Nat. Commun.">
        <title>Extreme sensitivity to ultraviolet light in the fungal pathogen causing white-nose syndrome of bats.</title>
        <authorList>
            <person name="Palmer J.M."/>
            <person name="Drees K.P."/>
            <person name="Foster J.T."/>
            <person name="Lindner D.L."/>
        </authorList>
    </citation>
    <scope>NUCLEOTIDE SEQUENCE [LARGE SCALE GENOMIC DNA]</scope>
    <source>
        <strain evidence="4">UAMH 10579</strain>
    </source>
</reference>
<feature type="transmembrane region" description="Helical" evidence="2">
    <location>
        <begin position="184"/>
        <end position="203"/>
    </location>
</feature>
<sequence length="209" mass="22830">MNDPQDPLFEDGIDLLNTDPQATTHAAEPSNTDTGAIIHTIELSDTDSEATIRASSHDHRKPVGATPPPETPATAQPTETTRVAGFYTETPPYSPPNPVITQQPVPHRILTVGTSTPPPTPLINPSDIVLPPINNAAGRTRVYSRVERNLARIREKLYIRVAQNAAVVTWNQQERYAKVWMCTLGVYLLAGVALVILAGVQFWKAKNAR</sequence>
<evidence type="ECO:0000313" key="3">
    <source>
        <dbReference type="EMBL" id="OBT97006.1"/>
    </source>
</evidence>
<gene>
    <name evidence="3" type="ORF">VE01_04918</name>
</gene>
<keyword evidence="2" id="KW-0812">Transmembrane</keyword>
<reference evidence="3 4" key="1">
    <citation type="submission" date="2016-03" db="EMBL/GenBank/DDBJ databases">
        <title>Comparative genomics of Pseudogymnoascus destructans, the fungus causing white-nose syndrome of bats.</title>
        <authorList>
            <person name="Palmer J.M."/>
            <person name="Drees K.P."/>
            <person name="Foster J.T."/>
            <person name="Lindner D.L."/>
        </authorList>
    </citation>
    <scope>NUCLEOTIDE SEQUENCE [LARGE SCALE GENOMIC DNA]</scope>
    <source>
        <strain evidence="3 4">UAMH 10579</strain>
    </source>
</reference>
<name>A0A1B8GMH2_9PEZI</name>
<keyword evidence="4" id="KW-1185">Reference proteome</keyword>
<accession>A0A1B8GMH2</accession>
<proteinExistence type="predicted"/>
<dbReference type="RefSeq" id="XP_018130739.1">
    <property type="nucleotide sequence ID" value="XM_018274384.1"/>
</dbReference>
<dbReference type="GeneID" id="28838304"/>
<dbReference type="Proteomes" id="UP000091956">
    <property type="component" value="Unassembled WGS sequence"/>
</dbReference>
<keyword evidence="2" id="KW-1133">Transmembrane helix</keyword>